<dbReference type="RefSeq" id="WP_251914160.1">
    <property type="nucleotide sequence ID" value="NZ_JAMRXG010000008.1"/>
</dbReference>
<name>A0A9X2E964_9NOCA</name>
<proteinExistence type="predicted"/>
<dbReference type="PANTHER" id="PTHR31299">
    <property type="entry name" value="ESTERASE, PUTATIVE (AFU_ORTHOLOGUE AFUA_1G05850)-RELATED"/>
    <property type="match status" value="1"/>
</dbReference>
<protein>
    <submittedName>
        <fullName evidence="1">Erythromycin esterase family protein</fullName>
    </submittedName>
</protein>
<evidence type="ECO:0000313" key="2">
    <source>
        <dbReference type="Proteomes" id="UP001139157"/>
    </source>
</evidence>
<dbReference type="CDD" id="cd14728">
    <property type="entry name" value="Ere-like"/>
    <property type="match status" value="1"/>
</dbReference>
<dbReference type="PANTHER" id="PTHR31299:SF0">
    <property type="entry name" value="ESTERASE, PUTATIVE (AFU_ORTHOLOGUE AFUA_1G05850)-RELATED"/>
    <property type="match status" value="1"/>
</dbReference>
<dbReference type="InterPro" id="IPR052036">
    <property type="entry name" value="Hydrolase/PRTase-associated"/>
</dbReference>
<sequence length="413" mass="44137">MSIAAALREIGRPLDNSTSLGRAVDELLAARTEPPVLLALGEPTHGIEAFPLLRNELLRHLVDRGYRSIVLEIDIFAAAVVDDYVAGAPGRIDTVLATGFSHDFGAVPGNRELVEWLRAHNAGRPPQDRIRFYGFDAPLEYAAAPSPRHALTTVRDYLPAALRPPSTRALEALLGEDAQWANPAAMYDPAASIGASDHAHALRIVADDLASALHRAAPILRPADPTGYDHAHAHARTALGLLRYHAAMATPTPDRIADLASLRSEMMAENLLAIVAAERHRGPSLVFAHNTHLQRAKSAQPLDATTVNWCGAGALAALPLAERYLFLATDASPASTPGTLQHALAQATTRRTLFPAAALREALPPSITAGKPIVPGHIPLEPTDLPTADAVVFIADTDGEQHRYWEESPAAAY</sequence>
<dbReference type="Gene3D" id="3.30.1870.10">
    <property type="entry name" value="EreA-like, domain 2"/>
    <property type="match status" value="1"/>
</dbReference>
<keyword evidence="2" id="KW-1185">Reference proteome</keyword>
<reference evidence="1" key="1">
    <citation type="submission" date="2022-06" db="EMBL/GenBank/DDBJ databases">
        <title>Novel species in genus nocardia.</title>
        <authorList>
            <person name="Li F."/>
        </authorList>
    </citation>
    <scope>NUCLEOTIDE SEQUENCE</scope>
    <source>
        <strain evidence="1">CDC141</strain>
    </source>
</reference>
<dbReference type="SUPFAM" id="SSF159501">
    <property type="entry name" value="EreA/ChaN-like"/>
    <property type="match status" value="1"/>
</dbReference>
<dbReference type="GO" id="GO:0046677">
    <property type="term" value="P:response to antibiotic"/>
    <property type="evidence" value="ECO:0007669"/>
    <property type="project" value="InterPro"/>
</dbReference>
<dbReference type="Pfam" id="PF05139">
    <property type="entry name" value="Erythro_esteras"/>
    <property type="match status" value="1"/>
</dbReference>
<accession>A0A9X2E964</accession>
<gene>
    <name evidence="1" type="ORF">NDR86_20815</name>
</gene>
<comment type="caution">
    <text evidence="1">The sequence shown here is derived from an EMBL/GenBank/DDBJ whole genome shotgun (WGS) entry which is preliminary data.</text>
</comment>
<organism evidence="1 2">
    <name type="scientific">Nocardia pulmonis</name>
    <dbReference type="NCBI Taxonomy" id="2951408"/>
    <lineage>
        <taxon>Bacteria</taxon>
        <taxon>Bacillati</taxon>
        <taxon>Actinomycetota</taxon>
        <taxon>Actinomycetes</taxon>
        <taxon>Mycobacteriales</taxon>
        <taxon>Nocardiaceae</taxon>
        <taxon>Nocardia</taxon>
    </lineage>
</organism>
<dbReference type="EMBL" id="JAMRXG010000008">
    <property type="protein sequence ID" value="MCM6775925.1"/>
    <property type="molecule type" value="Genomic_DNA"/>
</dbReference>
<dbReference type="Proteomes" id="UP001139157">
    <property type="component" value="Unassembled WGS sequence"/>
</dbReference>
<evidence type="ECO:0000313" key="1">
    <source>
        <dbReference type="EMBL" id="MCM6775925.1"/>
    </source>
</evidence>
<dbReference type="AlphaFoldDB" id="A0A9X2E964"/>
<dbReference type="InterPro" id="IPR007815">
    <property type="entry name" value="Emycin_Estase"/>
</dbReference>